<comment type="caution">
    <text evidence="2">The sequence shown here is derived from an EMBL/GenBank/DDBJ whole genome shotgun (WGS) entry which is preliminary data.</text>
</comment>
<proteinExistence type="inferred from homology"/>
<dbReference type="GO" id="GO:0051604">
    <property type="term" value="P:protein maturation"/>
    <property type="evidence" value="ECO:0007669"/>
    <property type="project" value="TreeGrafter"/>
</dbReference>
<evidence type="ECO:0000313" key="3">
    <source>
        <dbReference type="Proteomes" id="UP000176424"/>
    </source>
</evidence>
<evidence type="ECO:0000313" key="2">
    <source>
        <dbReference type="EMBL" id="OGD08346.1"/>
    </source>
</evidence>
<dbReference type="GO" id="GO:0005506">
    <property type="term" value="F:iron ion binding"/>
    <property type="evidence" value="ECO:0007669"/>
    <property type="project" value="TreeGrafter"/>
</dbReference>
<name>A0A1F4ZR92_9BACT</name>
<accession>A0A1F4ZR92</accession>
<protein>
    <submittedName>
        <fullName evidence="2">Uncharacterized protein</fullName>
    </submittedName>
</protein>
<evidence type="ECO:0000256" key="1">
    <source>
        <dbReference type="ARBA" id="ARBA00006018"/>
    </source>
</evidence>
<dbReference type="PANTHER" id="PTHR35177:SF2">
    <property type="entry name" value="HYDROGENASE MATURATION FACTOR HYBG"/>
    <property type="match status" value="1"/>
</dbReference>
<reference evidence="2 3" key="1">
    <citation type="journal article" date="2016" name="Nat. Commun.">
        <title>Thousands of microbial genomes shed light on interconnected biogeochemical processes in an aquifer system.</title>
        <authorList>
            <person name="Anantharaman K."/>
            <person name="Brown C.T."/>
            <person name="Hug L.A."/>
            <person name="Sharon I."/>
            <person name="Castelle C.J."/>
            <person name="Probst A.J."/>
            <person name="Thomas B.C."/>
            <person name="Singh A."/>
            <person name="Wilkins M.J."/>
            <person name="Karaoz U."/>
            <person name="Brodie E.L."/>
            <person name="Williams K.H."/>
            <person name="Hubbard S.S."/>
            <person name="Banfield J.F."/>
        </authorList>
    </citation>
    <scope>NUCLEOTIDE SEQUENCE [LARGE SCALE GENOMIC DNA]</scope>
</reference>
<dbReference type="InterPro" id="IPR001109">
    <property type="entry name" value="Hydrogenase_HupF/HypC"/>
</dbReference>
<gene>
    <name evidence="2" type="ORF">A2397_03075</name>
</gene>
<dbReference type="PANTHER" id="PTHR35177">
    <property type="entry name" value="HYDROGENASE MATURATION FACTOR HYBG"/>
    <property type="match status" value="1"/>
</dbReference>
<dbReference type="AlphaFoldDB" id="A0A1F4ZR92"/>
<dbReference type="GO" id="GO:1902670">
    <property type="term" value="F:carbon dioxide binding"/>
    <property type="evidence" value="ECO:0007669"/>
    <property type="project" value="TreeGrafter"/>
</dbReference>
<dbReference type="EMBL" id="MEXR01000059">
    <property type="protein sequence ID" value="OGD08346.1"/>
    <property type="molecule type" value="Genomic_DNA"/>
</dbReference>
<sequence>MILHKAYIFCTKLIIIWYMCLAIPGKITHISKGQATVSYPGQSRPALIGDQKVKVGDYVLVQMGIIIQKLSANQAKSRLQGFL</sequence>
<dbReference type="SUPFAM" id="SSF159127">
    <property type="entry name" value="HupF/HypC-like"/>
    <property type="match status" value="1"/>
</dbReference>
<dbReference type="NCBIfam" id="TIGR00074">
    <property type="entry name" value="hypC_hupF"/>
    <property type="match status" value="1"/>
</dbReference>
<dbReference type="STRING" id="1797263.A2397_03075"/>
<dbReference type="Pfam" id="PF01455">
    <property type="entry name" value="HupF_HypC"/>
    <property type="match status" value="1"/>
</dbReference>
<organism evidence="2 3">
    <name type="scientific">Candidatus Amesbacteria bacterium RIFOXYB1_FULL_44_23</name>
    <dbReference type="NCBI Taxonomy" id="1797263"/>
    <lineage>
        <taxon>Bacteria</taxon>
        <taxon>Candidatus Amesiibacteriota</taxon>
    </lineage>
</organism>
<comment type="similarity">
    <text evidence="1">Belongs to the HupF/HypC family.</text>
</comment>
<dbReference type="Proteomes" id="UP000176424">
    <property type="component" value="Unassembled WGS sequence"/>
</dbReference>
<dbReference type="Gene3D" id="2.30.30.140">
    <property type="match status" value="1"/>
</dbReference>